<keyword evidence="2" id="KW-1185">Reference proteome</keyword>
<evidence type="ECO:0000313" key="3">
    <source>
        <dbReference type="RefSeq" id="XP_049318406.1"/>
    </source>
</evidence>
<organism evidence="2 3">
    <name type="scientific">Bactrocera dorsalis</name>
    <name type="common">Oriental fruit fly</name>
    <name type="synonym">Dacus dorsalis</name>
    <dbReference type="NCBI Taxonomy" id="27457"/>
    <lineage>
        <taxon>Eukaryota</taxon>
        <taxon>Metazoa</taxon>
        <taxon>Ecdysozoa</taxon>
        <taxon>Arthropoda</taxon>
        <taxon>Hexapoda</taxon>
        <taxon>Insecta</taxon>
        <taxon>Pterygota</taxon>
        <taxon>Neoptera</taxon>
        <taxon>Endopterygota</taxon>
        <taxon>Diptera</taxon>
        <taxon>Brachycera</taxon>
        <taxon>Muscomorpha</taxon>
        <taxon>Tephritoidea</taxon>
        <taxon>Tephritidae</taxon>
        <taxon>Bactrocera</taxon>
        <taxon>Bactrocera</taxon>
    </lineage>
</organism>
<dbReference type="Proteomes" id="UP001652620">
    <property type="component" value="Chromosome 1"/>
</dbReference>
<proteinExistence type="predicted"/>
<evidence type="ECO:0000313" key="2">
    <source>
        <dbReference type="Proteomes" id="UP001652620"/>
    </source>
</evidence>
<name>A0ABM3KAA2_BACDO</name>
<dbReference type="GeneID" id="105226205"/>
<dbReference type="RefSeq" id="XP_049318406.1">
    <property type="nucleotide sequence ID" value="XM_049462449.1"/>
</dbReference>
<evidence type="ECO:0000256" key="1">
    <source>
        <dbReference type="SAM" id="MobiDB-lite"/>
    </source>
</evidence>
<reference evidence="2" key="1">
    <citation type="submission" date="2025-05" db="UniProtKB">
        <authorList>
            <consortium name="RefSeq"/>
        </authorList>
    </citation>
    <scope>NUCLEOTIDE SEQUENCE [LARGE SCALE GENOMIC DNA]</scope>
</reference>
<sequence length="873" mass="98551">MRRYREIRNLKNDFRQKSNQVLNSFTDKSLKMSDWGDEQDDGRGFGNGCSQYKENGDDEYVDNGEADYTELQNTDDGNKDFGSRRGRGGGRGRGGRDDRNGGSYGGGRRNFEDNEDNAQPPEFQSTAQNFVPNNFMRATIQEFLPEVPGRIQATNNIDELYCIVKYLLEAYKVCLSTEMITNNTSSDNASTEEMVVRNGNNRETQQEKFDIDQENSNVIENVRVDTTPNENVDISHVIDEKRKAHYKIQLSKNIDLATINQSKLSDLPDLFKDVISTSQDQETPMSTTSMTPFKRRKTNCNVNYNNLGAGIARIDIIPNKIRGHITEREYALRKPLPMRNCLKIVPKDLTLVNIMRKMTYNFFPLEDILANAASPGMHQIVPFFEDHSQLEEGSAGTSTSINVARQHVTASSISGLPSIQLVRSHSGGLSMQILNEQFNTPEEISDFLPRYTENSGQQKHGDILPESSTDITFLTPYPTTISAGILSRSDEDQLKSVKKNKLISGPLLPQRAEPSTSRTGTLPSIREEEFRRTLIRRTVRNSDISSTPLRPLDGIALEGRDIPHFQSYANEGSTELISGGNIQSTEAGIVSIVNQDVQTSAIGVSKAFESVEQTSIIQSSLHQKVVERKTDKTILPSGSLLHVQIPEELDTLNEPRNWLEVLRERQVDLQYNKFGILPKKRKRCHKRRAPQNLKLTQACDFRVSYQTNNTEILQALSPLPSQLPVPLESTADVTHIRNLNNVHETQFTVVEQPSYEQFVYEHIESISTIMDNLVEWQSVLKACNRNSETNTSTALLPAYYAYDVETLLKADIARLQLKMNLLQAIIRNVSFNVMKSRLLKNRSLAAVAFNFLIELESAGIIRIKEHGHWVELI</sequence>
<feature type="region of interest" description="Disordered" evidence="1">
    <location>
        <begin position="25"/>
        <end position="125"/>
    </location>
</feature>
<accession>A0ABM3KAA2</accession>
<feature type="compositionally biased region" description="Acidic residues" evidence="1">
    <location>
        <begin position="56"/>
        <end position="68"/>
    </location>
</feature>
<gene>
    <name evidence="3" type="primary">LOC105226205</name>
</gene>
<protein>
    <submittedName>
        <fullName evidence="3">Uncharacterized protein LOC105226205 isoform X1</fullName>
    </submittedName>
</protein>
<reference evidence="3" key="2">
    <citation type="submission" date="2025-08" db="UniProtKB">
        <authorList>
            <consortium name="RefSeq"/>
        </authorList>
    </citation>
    <scope>IDENTIFICATION</scope>
    <source>
        <tissue evidence="3">Adult</tissue>
    </source>
</reference>